<name>A0ABR1RPB2_9PEZI</name>
<evidence type="ECO:0000313" key="2">
    <source>
        <dbReference type="Proteomes" id="UP001444661"/>
    </source>
</evidence>
<dbReference type="Proteomes" id="UP001444661">
    <property type="component" value="Unassembled WGS sequence"/>
</dbReference>
<keyword evidence="2" id="KW-1185">Reference proteome</keyword>
<protein>
    <submittedName>
        <fullName evidence="1">Uncharacterized protein</fullName>
    </submittedName>
</protein>
<accession>A0ABR1RPB2</accession>
<proteinExistence type="predicted"/>
<comment type="caution">
    <text evidence="1">The sequence shown here is derived from an EMBL/GenBank/DDBJ whole genome shotgun (WGS) entry which is preliminary data.</text>
</comment>
<organism evidence="1 2">
    <name type="scientific">Apiospora rasikravindrae</name>
    <dbReference type="NCBI Taxonomy" id="990691"/>
    <lineage>
        <taxon>Eukaryota</taxon>
        <taxon>Fungi</taxon>
        <taxon>Dikarya</taxon>
        <taxon>Ascomycota</taxon>
        <taxon>Pezizomycotina</taxon>
        <taxon>Sordariomycetes</taxon>
        <taxon>Xylariomycetidae</taxon>
        <taxon>Amphisphaeriales</taxon>
        <taxon>Apiosporaceae</taxon>
        <taxon>Apiospora</taxon>
    </lineage>
</organism>
<dbReference type="EMBL" id="JAQQWK010000014">
    <property type="protein sequence ID" value="KAK8016672.1"/>
    <property type="molecule type" value="Genomic_DNA"/>
</dbReference>
<gene>
    <name evidence="1" type="ORF">PG993_014861</name>
</gene>
<reference evidence="1 2" key="1">
    <citation type="submission" date="2023-01" db="EMBL/GenBank/DDBJ databases">
        <title>Analysis of 21 Apiospora genomes using comparative genomics revels a genus with tremendous synthesis potential of carbohydrate active enzymes and secondary metabolites.</title>
        <authorList>
            <person name="Sorensen T."/>
        </authorList>
    </citation>
    <scope>NUCLEOTIDE SEQUENCE [LARGE SCALE GENOMIC DNA]</scope>
    <source>
        <strain evidence="1 2">CBS 33761</strain>
    </source>
</reference>
<sequence length="63" mass="6707">MSISAACWSAAKQPTAYSAGGGLRWLGWRRSWAMRKPCRCPASLQGPAALGQKEAQNVLACKA</sequence>
<evidence type="ECO:0000313" key="1">
    <source>
        <dbReference type="EMBL" id="KAK8016672.1"/>
    </source>
</evidence>